<dbReference type="PANTHER" id="PTHR42879:SF2">
    <property type="entry name" value="3-OXOACYL-[ACYL-CARRIER-PROTEIN] REDUCTASE FABG"/>
    <property type="match status" value="1"/>
</dbReference>
<dbReference type="Gene3D" id="3.40.50.720">
    <property type="entry name" value="NAD(P)-binding Rossmann-like Domain"/>
    <property type="match status" value="1"/>
</dbReference>
<dbReference type="NCBIfam" id="NF009466">
    <property type="entry name" value="PRK12826.1-2"/>
    <property type="match status" value="1"/>
</dbReference>
<proteinExistence type="inferred from homology"/>
<organism evidence="3">
    <name type="scientific">uncultured Thermomicrobiales bacterium</name>
    <dbReference type="NCBI Taxonomy" id="1645740"/>
    <lineage>
        <taxon>Bacteria</taxon>
        <taxon>Pseudomonadati</taxon>
        <taxon>Thermomicrobiota</taxon>
        <taxon>Thermomicrobia</taxon>
        <taxon>Thermomicrobiales</taxon>
        <taxon>environmental samples</taxon>
    </lineage>
</organism>
<evidence type="ECO:0000256" key="1">
    <source>
        <dbReference type="ARBA" id="ARBA00006484"/>
    </source>
</evidence>
<evidence type="ECO:0000256" key="2">
    <source>
        <dbReference type="ARBA" id="ARBA00023002"/>
    </source>
</evidence>
<keyword evidence="2 3" id="KW-0560">Oxidoreductase</keyword>
<dbReference type="InterPro" id="IPR036291">
    <property type="entry name" value="NAD(P)-bd_dom_sf"/>
</dbReference>
<dbReference type="FunFam" id="3.40.50.720:FF:000173">
    <property type="entry name" value="3-oxoacyl-[acyl-carrier protein] reductase"/>
    <property type="match status" value="1"/>
</dbReference>
<dbReference type="InterPro" id="IPR002347">
    <property type="entry name" value="SDR_fam"/>
</dbReference>
<gene>
    <name evidence="3" type="ORF">AVDCRST_MAG87-89</name>
</gene>
<dbReference type="InterPro" id="IPR020904">
    <property type="entry name" value="Sc_DH/Rdtase_CS"/>
</dbReference>
<dbReference type="EC" id="1.1.1.100" evidence="3"/>
<dbReference type="SUPFAM" id="SSF51735">
    <property type="entry name" value="NAD(P)-binding Rossmann-fold domains"/>
    <property type="match status" value="1"/>
</dbReference>
<protein>
    <submittedName>
        <fullName evidence="3">3-oxoacyl-[acyl-carrier protein] reductase</fullName>
        <ecNumber evidence="3">1.1.1.100</ecNumber>
    </submittedName>
</protein>
<dbReference type="AlphaFoldDB" id="A0A6J4U800"/>
<dbReference type="EMBL" id="CADCWJ010000027">
    <property type="protein sequence ID" value="CAA9540988.1"/>
    <property type="molecule type" value="Genomic_DNA"/>
</dbReference>
<dbReference type="PROSITE" id="PS00061">
    <property type="entry name" value="ADH_SHORT"/>
    <property type="match status" value="1"/>
</dbReference>
<dbReference type="NCBIfam" id="NF005559">
    <property type="entry name" value="PRK07231.1"/>
    <property type="match status" value="1"/>
</dbReference>
<comment type="similarity">
    <text evidence="1">Belongs to the short-chain dehydrogenases/reductases (SDR) family.</text>
</comment>
<dbReference type="InterPro" id="IPR050259">
    <property type="entry name" value="SDR"/>
</dbReference>
<evidence type="ECO:0000313" key="3">
    <source>
        <dbReference type="EMBL" id="CAA9540988.1"/>
    </source>
</evidence>
<dbReference type="Pfam" id="PF13561">
    <property type="entry name" value="adh_short_C2"/>
    <property type="match status" value="1"/>
</dbReference>
<dbReference type="GO" id="GO:0032787">
    <property type="term" value="P:monocarboxylic acid metabolic process"/>
    <property type="evidence" value="ECO:0007669"/>
    <property type="project" value="UniProtKB-ARBA"/>
</dbReference>
<dbReference type="GO" id="GO:0004316">
    <property type="term" value="F:3-oxoacyl-[acyl-carrier-protein] reductase (NADPH) activity"/>
    <property type="evidence" value="ECO:0007669"/>
    <property type="project" value="UniProtKB-EC"/>
</dbReference>
<dbReference type="PRINTS" id="PR00081">
    <property type="entry name" value="GDHRDH"/>
</dbReference>
<reference evidence="3" key="1">
    <citation type="submission" date="2020-02" db="EMBL/GenBank/DDBJ databases">
        <authorList>
            <person name="Meier V. D."/>
        </authorList>
    </citation>
    <scope>NUCLEOTIDE SEQUENCE</scope>
    <source>
        <strain evidence="3">AVDCRST_MAG87</strain>
    </source>
</reference>
<sequence length="255" mass="26124">MPDTPAQPEAPPPHDRVALVTGGARGIGLAVAIRLLADGGRVVLADIDGDAAEQAAAALGERATGVALDVTAPDEWERALNTIAGRWAPVAILVNNAGIAGRSAPIWELEIEEWNQVLAIDLTGVFVGCRAVLPGMIANGYGRIVNIASIAGKEGNPNAAPYSAAKAGVIGLTKAIAKEVATSGVIVNAVTPAVIETGILKQVSDEHIAYMTSRIPMGRVGQPEEVAALVAFLCSDQVTFSTGAVFDISGGRATY</sequence>
<accession>A0A6J4U800</accession>
<name>A0A6J4U800_9BACT</name>
<dbReference type="PANTHER" id="PTHR42879">
    <property type="entry name" value="3-OXOACYL-(ACYL-CARRIER-PROTEIN) REDUCTASE"/>
    <property type="match status" value="1"/>
</dbReference>
<dbReference type="PRINTS" id="PR00080">
    <property type="entry name" value="SDRFAMILY"/>
</dbReference>